<protein>
    <recommendedName>
        <fullName evidence="1">DUF3786 domain-containing protein</fullName>
    </recommendedName>
</protein>
<accession>X0VNG3</accession>
<proteinExistence type="predicted"/>
<dbReference type="EMBL" id="BARS01032902">
    <property type="protein sequence ID" value="GAG19800.1"/>
    <property type="molecule type" value="Genomic_DNA"/>
</dbReference>
<feature type="non-terminal residue" evidence="2">
    <location>
        <position position="1"/>
    </location>
</feature>
<dbReference type="Pfam" id="PF12654">
    <property type="entry name" value="DUF3786"/>
    <property type="match status" value="1"/>
</dbReference>
<gene>
    <name evidence="2" type="ORF">S01H1_51017</name>
</gene>
<sequence>EQLVEINDIQQQCIRSGARYQEAGSQQIITLECLNRAYQVTLPHINVSLTDSEEEVPLRDKILILHYFILAKGTPIADKLITFKELPEGINYFSPFSKRAIKPLVNRFGREPHLLIDAAATLGGYKANYGDAAATINAFPYVPITLVLWQGDEEFPPSGSIMFDATVSDYLSAEDITVLCQTIAWKLVKSLK</sequence>
<organism evidence="2">
    <name type="scientific">marine sediment metagenome</name>
    <dbReference type="NCBI Taxonomy" id="412755"/>
    <lineage>
        <taxon>unclassified sequences</taxon>
        <taxon>metagenomes</taxon>
        <taxon>ecological metagenomes</taxon>
    </lineage>
</organism>
<evidence type="ECO:0000313" key="2">
    <source>
        <dbReference type="EMBL" id="GAG19800.1"/>
    </source>
</evidence>
<dbReference type="InterPro" id="IPR024264">
    <property type="entry name" value="DUF3786"/>
</dbReference>
<feature type="domain" description="DUF3786" evidence="1">
    <location>
        <begin position="8"/>
        <end position="183"/>
    </location>
</feature>
<reference evidence="2" key="1">
    <citation type="journal article" date="2014" name="Front. Microbiol.">
        <title>High frequency of phylogenetically diverse reductive dehalogenase-homologous genes in deep subseafloor sedimentary metagenomes.</title>
        <authorList>
            <person name="Kawai M."/>
            <person name="Futagami T."/>
            <person name="Toyoda A."/>
            <person name="Takaki Y."/>
            <person name="Nishi S."/>
            <person name="Hori S."/>
            <person name="Arai W."/>
            <person name="Tsubouchi T."/>
            <person name="Morono Y."/>
            <person name="Uchiyama I."/>
            <person name="Ito T."/>
            <person name="Fujiyama A."/>
            <person name="Inagaki F."/>
            <person name="Takami H."/>
        </authorList>
    </citation>
    <scope>NUCLEOTIDE SEQUENCE</scope>
    <source>
        <strain evidence="2">Expedition CK06-06</strain>
    </source>
</reference>
<comment type="caution">
    <text evidence="2">The sequence shown here is derived from an EMBL/GenBank/DDBJ whole genome shotgun (WGS) entry which is preliminary data.</text>
</comment>
<dbReference type="AlphaFoldDB" id="X0VNG3"/>
<name>X0VNG3_9ZZZZ</name>
<evidence type="ECO:0000259" key="1">
    <source>
        <dbReference type="Pfam" id="PF12654"/>
    </source>
</evidence>